<evidence type="ECO:0000256" key="5">
    <source>
        <dbReference type="ARBA" id="ARBA00022679"/>
    </source>
</evidence>
<comment type="function">
    <text evidence="9">Phosphorylates Ins(1,3,4,5,6)P5 at position 2 to form Ins(1,2,3,4,5,6)P6 (InsP6 or phytate).</text>
</comment>
<comment type="function">
    <text evidence="1">Has kinase activity and phosphorylates inositol-1,3,4,5,6-pentakisphosphate (Ins(1,3,4,5,6)P5) to produce 1,2,3,4,5,6-hexakisphosphate (InsP6), also known as phytate.</text>
</comment>
<reference evidence="10 11" key="1">
    <citation type="journal article" date="2018" name="Nat. Ecol. Evol.">
        <title>Pezizomycetes genomes reveal the molecular basis of ectomycorrhizal truffle lifestyle.</title>
        <authorList>
            <person name="Murat C."/>
            <person name="Payen T."/>
            <person name="Noel B."/>
            <person name="Kuo A."/>
            <person name="Morin E."/>
            <person name="Chen J."/>
            <person name="Kohler A."/>
            <person name="Krizsan K."/>
            <person name="Balestrini R."/>
            <person name="Da Silva C."/>
            <person name="Montanini B."/>
            <person name="Hainaut M."/>
            <person name="Levati E."/>
            <person name="Barry K.W."/>
            <person name="Belfiori B."/>
            <person name="Cichocki N."/>
            <person name="Clum A."/>
            <person name="Dockter R.B."/>
            <person name="Fauchery L."/>
            <person name="Guy J."/>
            <person name="Iotti M."/>
            <person name="Le Tacon F."/>
            <person name="Lindquist E.A."/>
            <person name="Lipzen A."/>
            <person name="Malagnac F."/>
            <person name="Mello A."/>
            <person name="Molinier V."/>
            <person name="Miyauchi S."/>
            <person name="Poulain J."/>
            <person name="Riccioni C."/>
            <person name="Rubini A."/>
            <person name="Sitrit Y."/>
            <person name="Splivallo R."/>
            <person name="Traeger S."/>
            <person name="Wang M."/>
            <person name="Zifcakova L."/>
            <person name="Wipf D."/>
            <person name="Zambonelli A."/>
            <person name="Paolocci F."/>
            <person name="Nowrousian M."/>
            <person name="Ottonello S."/>
            <person name="Baldrian P."/>
            <person name="Spatafora J.W."/>
            <person name="Henrissat B."/>
            <person name="Nagy L.G."/>
            <person name="Aury J.M."/>
            <person name="Wincker P."/>
            <person name="Grigoriev I.V."/>
            <person name="Bonfante P."/>
            <person name="Martin F.M."/>
        </authorList>
    </citation>
    <scope>NUCLEOTIDE SEQUENCE [LARGE SCALE GENOMIC DNA]</scope>
    <source>
        <strain evidence="10 11">CCBAS932</strain>
    </source>
</reference>
<gene>
    <name evidence="10" type="ORF">P167DRAFT_558720</name>
</gene>
<dbReference type="OrthoDB" id="272370at2759"/>
<proteinExistence type="inferred from homology"/>
<dbReference type="EMBL" id="ML119127">
    <property type="protein sequence ID" value="RPB12682.1"/>
    <property type="molecule type" value="Genomic_DNA"/>
</dbReference>
<keyword evidence="5 9" id="KW-0808">Transferase</keyword>
<keyword evidence="11" id="KW-1185">Reference proteome</keyword>
<dbReference type="Proteomes" id="UP000277580">
    <property type="component" value="Unassembled WGS sequence"/>
</dbReference>
<evidence type="ECO:0000256" key="6">
    <source>
        <dbReference type="ARBA" id="ARBA00022741"/>
    </source>
</evidence>
<keyword evidence="6 9" id="KW-0547">Nucleotide-binding</keyword>
<dbReference type="GO" id="GO:0035299">
    <property type="term" value="F:inositol-1,3,4,5,6-pentakisphosphate 2-kinase activity"/>
    <property type="evidence" value="ECO:0007669"/>
    <property type="project" value="UniProtKB-EC"/>
</dbReference>
<dbReference type="GO" id="GO:0005524">
    <property type="term" value="F:ATP binding"/>
    <property type="evidence" value="ECO:0007669"/>
    <property type="project" value="UniProtKB-KW"/>
</dbReference>
<dbReference type="EC" id="2.7.1.158" evidence="3 9"/>
<accession>A0A3N4KTR9</accession>
<evidence type="ECO:0000256" key="2">
    <source>
        <dbReference type="ARBA" id="ARBA00008305"/>
    </source>
</evidence>
<evidence type="ECO:0000256" key="8">
    <source>
        <dbReference type="ARBA" id="ARBA00022840"/>
    </source>
</evidence>
<dbReference type="InParanoid" id="A0A3N4KTR9"/>
<evidence type="ECO:0000256" key="3">
    <source>
        <dbReference type="ARBA" id="ARBA00012023"/>
    </source>
</evidence>
<keyword evidence="8 9" id="KW-0067">ATP-binding</keyword>
<keyword evidence="7 9" id="KW-0418">Kinase</keyword>
<sequence length="378" mass="41769">MTTSTSVIVAATAHDDLNHVPTLPPSTTLSYLAEGAANVIYRLSSPPGAPQYPNQLLRLRKALPSAQPNKLAYAHLLHTFHPLFPAHLLLPTSLIRIPPSLLARENVALRELEAAGKRPAKRVGLYLEEVDEQFGFLIMDMSPHPLPLLDTTTATITPPPSPGLFARALAFLPNLRTRQLLIEFKPKWVVQSRSAPDGWRRCRTCALRLSKAQKHSFCPLDLASGDEERVRRAVGFIVPQKQPANLVLARGMGWGEAQGVIRERLVRFVVEGEMMGELVRLHGELDPYGPVAVHAMGERESGVRERFVSAMTVRDLTVFLRVDLDSGEVEARIGDLDLKTGEAGKWAYWAGVEGKLAEEGYYEGVEEGAEEKGVWCRP</sequence>
<evidence type="ECO:0000256" key="4">
    <source>
        <dbReference type="ARBA" id="ARBA00014846"/>
    </source>
</evidence>
<evidence type="ECO:0000313" key="10">
    <source>
        <dbReference type="EMBL" id="RPB12682.1"/>
    </source>
</evidence>
<dbReference type="STRING" id="1392247.A0A3N4KTR9"/>
<comment type="domain">
    <text evidence="9">The EXKPK motif is conserved in inositol-pentakisphosphate 2-kinases of both family 1 and 2.</text>
</comment>
<comment type="catalytic activity">
    <reaction evidence="9">
        <text>1D-myo-inositol 1,3,4,5,6-pentakisphosphate + ATP = 1D-myo-inositol hexakisphosphate + ADP + H(+)</text>
        <dbReference type="Rhea" id="RHEA:20313"/>
        <dbReference type="ChEBI" id="CHEBI:15378"/>
        <dbReference type="ChEBI" id="CHEBI:30616"/>
        <dbReference type="ChEBI" id="CHEBI:57733"/>
        <dbReference type="ChEBI" id="CHEBI:58130"/>
        <dbReference type="ChEBI" id="CHEBI:456216"/>
        <dbReference type="EC" id="2.7.1.158"/>
    </reaction>
</comment>
<evidence type="ECO:0000256" key="7">
    <source>
        <dbReference type="ARBA" id="ARBA00022777"/>
    </source>
</evidence>
<dbReference type="PANTHER" id="PTHR14456:SF2">
    <property type="entry name" value="INOSITOL-PENTAKISPHOSPHATE 2-KINASE"/>
    <property type="match status" value="1"/>
</dbReference>
<organism evidence="10 11">
    <name type="scientific">Morchella conica CCBAS932</name>
    <dbReference type="NCBI Taxonomy" id="1392247"/>
    <lineage>
        <taxon>Eukaryota</taxon>
        <taxon>Fungi</taxon>
        <taxon>Dikarya</taxon>
        <taxon>Ascomycota</taxon>
        <taxon>Pezizomycotina</taxon>
        <taxon>Pezizomycetes</taxon>
        <taxon>Pezizales</taxon>
        <taxon>Morchellaceae</taxon>
        <taxon>Morchella</taxon>
    </lineage>
</organism>
<dbReference type="GO" id="GO:0032958">
    <property type="term" value="P:inositol phosphate biosynthetic process"/>
    <property type="evidence" value="ECO:0007669"/>
    <property type="project" value="TreeGrafter"/>
</dbReference>
<dbReference type="Pfam" id="PF06090">
    <property type="entry name" value="Ins_P5_2-kin"/>
    <property type="match status" value="1"/>
</dbReference>
<evidence type="ECO:0000256" key="1">
    <source>
        <dbReference type="ARBA" id="ARBA00003979"/>
    </source>
</evidence>
<dbReference type="PANTHER" id="PTHR14456">
    <property type="entry name" value="INOSITOL POLYPHOSPHATE KINASE 1"/>
    <property type="match status" value="1"/>
</dbReference>
<comment type="similarity">
    <text evidence="2">Belongs to the IPK1 type 1 family.</text>
</comment>
<evidence type="ECO:0000256" key="9">
    <source>
        <dbReference type="RuleBase" id="RU364126"/>
    </source>
</evidence>
<dbReference type="InterPro" id="IPR009286">
    <property type="entry name" value="Ins_P5_2-kin"/>
</dbReference>
<protein>
    <recommendedName>
        <fullName evidence="4 9">Inositol-pentakisphosphate 2-kinase</fullName>
        <ecNumber evidence="3 9">2.7.1.158</ecNumber>
    </recommendedName>
</protein>
<dbReference type="GO" id="GO:0005634">
    <property type="term" value="C:nucleus"/>
    <property type="evidence" value="ECO:0007669"/>
    <property type="project" value="TreeGrafter"/>
</dbReference>
<evidence type="ECO:0000313" key="11">
    <source>
        <dbReference type="Proteomes" id="UP000277580"/>
    </source>
</evidence>
<name>A0A3N4KTR9_9PEZI</name>
<dbReference type="AlphaFoldDB" id="A0A3N4KTR9"/>